<dbReference type="Pfam" id="PF01551">
    <property type="entry name" value="Peptidase_M23"/>
    <property type="match status" value="1"/>
</dbReference>
<proteinExistence type="predicted"/>
<dbReference type="Proteomes" id="UP000422989">
    <property type="component" value="Chromosome"/>
</dbReference>
<gene>
    <name evidence="4" type="ORF">D7D94_09185</name>
</gene>
<keyword evidence="5" id="KW-1185">Reference proteome</keyword>
<feature type="compositionally biased region" description="Pro residues" evidence="1">
    <location>
        <begin position="388"/>
        <end position="419"/>
    </location>
</feature>
<keyword evidence="2" id="KW-1133">Transmembrane helix</keyword>
<organism evidence="4 5">
    <name type="scientific">Microbacterium oryzae</name>
    <dbReference type="NCBI Taxonomy" id="743009"/>
    <lineage>
        <taxon>Bacteria</taxon>
        <taxon>Bacillati</taxon>
        <taxon>Actinomycetota</taxon>
        <taxon>Actinomycetes</taxon>
        <taxon>Micrococcales</taxon>
        <taxon>Microbacteriaceae</taxon>
        <taxon>Microbacterium</taxon>
    </lineage>
</organism>
<dbReference type="SUPFAM" id="SSF51261">
    <property type="entry name" value="Duplicated hybrid motif"/>
    <property type="match status" value="1"/>
</dbReference>
<dbReference type="GO" id="GO:0004222">
    <property type="term" value="F:metalloendopeptidase activity"/>
    <property type="evidence" value="ECO:0007669"/>
    <property type="project" value="TreeGrafter"/>
</dbReference>
<evidence type="ECO:0000313" key="5">
    <source>
        <dbReference type="Proteomes" id="UP000422989"/>
    </source>
</evidence>
<feature type="domain" description="M23ase beta-sheet core" evidence="3">
    <location>
        <begin position="168"/>
        <end position="265"/>
    </location>
</feature>
<keyword evidence="2" id="KW-0812">Transmembrane</keyword>
<sequence length="430" mass="43890">MHSEISDRQSEDEAAQRPRATLVAHVGVAVAALVAVTTGASALAVGRPVPESAPVAAVSLAVDPSQGDEAEPPESPTAGFSDEAARFAEQTVEVPDLASSSYGATTIDELTATLRKAREALIGNARAAGLDVDLSRLGDDKDLPSLGKFIWPVANPTLTDPFGARGGRHMGMDMAAAGGTPITAASPGIVVLSSESHYGYGVAVIIQHVNGVRTLYGHMIHGSRAVQAGDWVEAGDPIGLVGNTGHSFGNHLHFEVHVDGVPVDPRRYLDGAGDPVDVKPWQPVPGGAEPAQVPPSAEPSPSEKPDRTPEPKPTEPTRTPEPTKTPEPSKTPPPTTAPPKSPQPTPPPATQQPSPQPTKPPATAEPTEPPATTQPEPTQPPQTSEPAPSAPPTTAPPEPSAPAPAPSAPAPSAPAPKTPAPTETSSPSGA</sequence>
<name>A0A6I6E4Y3_9MICO</name>
<accession>A0A6I6E4Y3</accession>
<reference evidence="4 5" key="1">
    <citation type="submission" date="2018-09" db="EMBL/GenBank/DDBJ databases">
        <title>Whole genome sequencing of Microbacterium oryzae strain MB-10T.</title>
        <authorList>
            <person name="Das S.K."/>
        </authorList>
    </citation>
    <scope>NUCLEOTIDE SEQUENCE [LARGE SCALE GENOMIC DNA]</scope>
    <source>
        <strain evidence="4 5">MB-10</strain>
    </source>
</reference>
<dbReference type="PANTHER" id="PTHR21666:SF270">
    <property type="entry name" value="MUREIN HYDROLASE ACTIVATOR ENVC"/>
    <property type="match status" value="1"/>
</dbReference>
<dbReference type="PANTHER" id="PTHR21666">
    <property type="entry name" value="PEPTIDASE-RELATED"/>
    <property type="match status" value="1"/>
</dbReference>
<keyword evidence="2" id="KW-0472">Membrane</keyword>
<evidence type="ECO:0000256" key="2">
    <source>
        <dbReference type="SAM" id="Phobius"/>
    </source>
</evidence>
<dbReference type="CDD" id="cd12797">
    <property type="entry name" value="M23_peptidase"/>
    <property type="match status" value="1"/>
</dbReference>
<dbReference type="RefSeq" id="WP_156242322.1">
    <property type="nucleotide sequence ID" value="NZ_BAAAZL010000004.1"/>
</dbReference>
<evidence type="ECO:0000259" key="3">
    <source>
        <dbReference type="Pfam" id="PF01551"/>
    </source>
</evidence>
<dbReference type="AlphaFoldDB" id="A0A6I6E4Y3"/>
<feature type="region of interest" description="Disordered" evidence="1">
    <location>
        <begin position="268"/>
        <end position="430"/>
    </location>
</feature>
<dbReference type="EMBL" id="CP032550">
    <property type="protein sequence ID" value="QGU27817.1"/>
    <property type="molecule type" value="Genomic_DNA"/>
</dbReference>
<dbReference type="InterPro" id="IPR016047">
    <property type="entry name" value="M23ase_b-sheet_dom"/>
</dbReference>
<dbReference type="OrthoDB" id="1099523at2"/>
<feature type="compositionally biased region" description="Low complexity" evidence="1">
    <location>
        <begin position="420"/>
        <end position="430"/>
    </location>
</feature>
<feature type="transmembrane region" description="Helical" evidence="2">
    <location>
        <begin position="21"/>
        <end position="45"/>
    </location>
</feature>
<feature type="compositionally biased region" description="Low complexity" evidence="1">
    <location>
        <begin position="361"/>
        <end position="387"/>
    </location>
</feature>
<feature type="compositionally biased region" description="Basic and acidic residues" evidence="1">
    <location>
        <begin position="301"/>
        <end position="315"/>
    </location>
</feature>
<dbReference type="InterPro" id="IPR011055">
    <property type="entry name" value="Dup_hybrid_motif"/>
</dbReference>
<dbReference type="KEGG" id="moj:D7D94_09185"/>
<evidence type="ECO:0000313" key="4">
    <source>
        <dbReference type="EMBL" id="QGU27817.1"/>
    </source>
</evidence>
<dbReference type="Gene3D" id="2.70.70.10">
    <property type="entry name" value="Glucose Permease (Domain IIA)"/>
    <property type="match status" value="1"/>
</dbReference>
<dbReference type="InterPro" id="IPR050570">
    <property type="entry name" value="Cell_wall_metabolism_enzyme"/>
</dbReference>
<evidence type="ECO:0000256" key="1">
    <source>
        <dbReference type="SAM" id="MobiDB-lite"/>
    </source>
</evidence>
<feature type="compositionally biased region" description="Pro residues" evidence="1">
    <location>
        <begin position="323"/>
        <end position="360"/>
    </location>
</feature>
<dbReference type="PRINTS" id="PR01217">
    <property type="entry name" value="PRICHEXTENSN"/>
</dbReference>
<protein>
    <recommendedName>
        <fullName evidence="3">M23ase beta-sheet core domain-containing protein</fullName>
    </recommendedName>
</protein>